<dbReference type="EMBL" id="CAKLPZ010000001">
    <property type="protein sequence ID" value="CAH1000224.1"/>
    <property type="molecule type" value="Genomic_DNA"/>
</dbReference>
<dbReference type="SMART" id="SM00474">
    <property type="entry name" value="35EXOc"/>
    <property type="match status" value="1"/>
</dbReference>
<dbReference type="InterPro" id="IPR002562">
    <property type="entry name" value="3'-5'_exonuclease_dom"/>
</dbReference>
<comment type="caution">
    <text evidence="2">The sequence shown here is derived from an EMBL/GenBank/DDBJ whole genome shotgun (WGS) entry which is preliminary data.</text>
</comment>
<dbReference type="InterPro" id="IPR036397">
    <property type="entry name" value="RNaseH_sf"/>
</dbReference>
<dbReference type="Gene3D" id="1.10.150.80">
    <property type="entry name" value="HRDC domain"/>
    <property type="match status" value="1"/>
</dbReference>
<dbReference type="GO" id="GO:0033890">
    <property type="term" value="F:ribonuclease D activity"/>
    <property type="evidence" value="ECO:0007669"/>
    <property type="project" value="UniProtKB-EC"/>
</dbReference>
<dbReference type="SUPFAM" id="SSF53098">
    <property type="entry name" value="Ribonuclease H-like"/>
    <property type="match status" value="1"/>
</dbReference>
<name>A0ABN8F0V2_9BACT</name>
<protein>
    <submittedName>
        <fullName evidence="2">Ribonuclease D</fullName>
        <ecNumber evidence="2">3.1.13.5</ecNumber>
    </submittedName>
</protein>
<keyword evidence="3" id="KW-1185">Reference proteome</keyword>
<dbReference type="InterPro" id="IPR010997">
    <property type="entry name" value="HRDC-like_sf"/>
</dbReference>
<dbReference type="Pfam" id="PF01612">
    <property type="entry name" value="DNA_pol_A_exo1"/>
    <property type="match status" value="1"/>
</dbReference>
<dbReference type="InterPro" id="IPR044876">
    <property type="entry name" value="HRDC_dom_sf"/>
</dbReference>
<dbReference type="Gene3D" id="3.30.420.10">
    <property type="entry name" value="Ribonuclease H-like superfamily/Ribonuclease H"/>
    <property type="match status" value="1"/>
</dbReference>
<gene>
    <name evidence="2" type="primary">rnd</name>
    <name evidence="2" type="ORF">LEM8419_01373</name>
</gene>
<proteinExistence type="predicted"/>
<dbReference type="PROSITE" id="PS50967">
    <property type="entry name" value="HRDC"/>
    <property type="match status" value="1"/>
</dbReference>
<feature type="domain" description="HRDC" evidence="1">
    <location>
        <begin position="215"/>
        <end position="295"/>
    </location>
</feature>
<dbReference type="RefSeq" id="WP_238750278.1">
    <property type="nucleotide sequence ID" value="NZ_CAKLPZ010000001.1"/>
</dbReference>
<dbReference type="InterPro" id="IPR012337">
    <property type="entry name" value="RNaseH-like_sf"/>
</dbReference>
<dbReference type="PANTHER" id="PTHR47649">
    <property type="entry name" value="RIBONUCLEASE D"/>
    <property type="match status" value="1"/>
</dbReference>
<reference evidence="2" key="1">
    <citation type="submission" date="2021-12" db="EMBL/GenBank/DDBJ databases">
        <authorList>
            <person name="Rodrigo-Torres L."/>
            <person name="Arahal R. D."/>
            <person name="Lucena T."/>
        </authorList>
    </citation>
    <scope>NUCLEOTIDE SEQUENCE</scope>
    <source>
        <strain evidence="2">CECT 8419</strain>
    </source>
</reference>
<evidence type="ECO:0000313" key="2">
    <source>
        <dbReference type="EMBL" id="CAH1000224.1"/>
    </source>
</evidence>
<dbReference type="InterPro" id="IPR051086">
    <property type="entry name" value="RNase_D-like"/>
</dbReference>
<dbReference type="InterPro" id="IPR002121">
    <property type="entry name" value="HRDC_dom"/>
</dbReference>
<dbReference type="SUPFAM" id="SSF47819">
    <property type="entry name" value="HRDC-like"/>
    <property type="match status" value="2"/>
</dbReference>
<dbReference type="PANTHER" id="PTHR47649:SF1">
    <property type="entry name" value="RIBONUCLEASE D"/>
    <property type="match status" value="1"/>
</dbReference>
<evidence type="ECO:0000313" key="3">
    <source>
        <dbReference type="Proteomes" id="UP000837803"/>
    </source>
</evidence>
<sequence length="398" mass="45902">MTAAGIDYTLINSPQGLQQFADLHRGVDWMGFDTEFIGEKRYHTLLCLIQISSEHGYYLLDPLAVDDLTPFLDIIQDPAVVKITHAGDNDYRLLYRAHGITPANVFDTQVAAAFIGHRYPTSFAKLVEAETGESVGKGYAVTDWSRRPMSDKQIKYALYDVVYLRQLYDIITDKLRTNDRLDWALEECALMTDGDYYYRDPNHELLHSNIARSSKTKDRVFLLRLFEWRRSQAEKRNYSKEMILPGKIIGQLVRGVRGGKESMMENRRLPGKTVSRHGDLFVDFYNTPATPEELTIVKQIQRTTQEDEDDDMIIELLYLLMKYRAAEANISHALVMPRNAIKRMKQEESIRQSILGSGWRRELLGEDFVGWLKHFDRLAMRIEGGKISLNVREAEPVK</sequence>
<evidence type="ECO:0000259" key="1">
    <source>
        <dbReference type="PROSITE" id="PS50967"/>
    </source>
</evidence>
<keyword evidence="2" id="KW-0378">Hydrolase</keyword>
<accession>A0ABN8F0V2</accession>
<organism evidence="2 3">
    <name type="scientific">Neolewinella maritima</name>
    <dbReference type="NCBI Taxonomy" id="1383882"/>
    <lineage>
        <taxon>Bacteria</taxon>
        <taxon>Pseudomonadati</taxon>
        <taxon>Bacteroidota</taxon>
        <taxon>Saprospiria</taxon>
        <taxon>Saprospirales</taxon>
        <taxon>Lewinellaceae</taxon>
        <taxon>Neolewinella</taxon>
    </lineage>
</organism>
<dbReference type="Proteomes" id="UP000837803">
    <property type="component" value="Unassembled WGS sequence"/>
</dbReference>
<dbReference type="EC" id="3.1.13.5" evidence="2"/>
<dbReference type="CDD" id="cd06142">
    <property type="entry name" value="RNaseD_exo"/>
    <property type="match status" value="1"/>
</dbReference>